<protein>
    <recommendedName>
        <fullName evidence="4">Spermidine hydroxycinnamoyl transferase</fullName>
    </recommendedName>
</protein>
<dbReference type="PANTHER" id="PTHR31642">
    <property type="entry name" value="TRICHOTHECENE 3-O-ACETYLTRANSFERASE"/>
    <property type="match status" value="1"/>
</dbReference>
<evidence type="ECO:0000256" key="1">
    <source>
        <dbReference type="ARBA" id="ARBA00009861"/>
    </source>
</evidence>
<accession>A0AAV6WQS5</accession>
<comment type="caution">
    <text evidence="2">The sequence shown here is derived from an EMBL/GenBank/DDBJ whole genome shotgun (WGS) entry which is preliminary data.</text>
</comment>
<dbReference type="InterPro" id="IPR023213">
    <property type="entry name" value="CAT-like_dom_sf"/>
</dbReference>
<sequence>MVTLKATHIVRPAEPTPYEIMYINSCDQIKDITHTPTIYFYKHSTKLESSNVISILKDSLSKALLLFYPLAGRLNWAAEGGSRVELHCNGNGVPIFEAESESTVEDFGDFTPTPAIQALIPSVDYTTPIDEIPMVIVQLTRFRCGGVSIGLGISHVMADGPSALHFVDEWTKFARGVGPVVPPFLDRKVLETETPPSCKFDPAVLRRPPTLIGEEDSLEQRKKPISVSFLNLSKIQIEKLRNKANMDFDNESFNSRGYSRFEAVAAHIWRCTSKARGHISEQQTSLHFVADFRNKLKPSLPKNFFGNALIRVEATDNSGSLLSNSTGTACRKIREAVEKVRDDTVRAYLDYLKDLPDVGRFRSLDNNGRPKGDFYGNPNLAIISWTGLALYGADFGWGNEIHLGPGPMGFDGKTFIIPGKEGDGSFNVAIWLQEEHMGAFKKCFYDDI</sequence>
<keyword evidence="3" id="KW-1185">Reference proteome</keyword>
<proteinExistence type="inferred from homology"/>
<dbReference type="PANTHER" id="PTHR31642:SF324">
    <property type="entry name" value="SPERMIDINE HYDROXYCINNAMOYL TRANSFERASE"/>
    <property type="match status" value="1"/>
</dbReference>
<reference evidence="2" key="1">
    <citation type="submission" date="2019-10" db="EMBL/GenBank/DDBJ databases">
        <authorList>
            <person name="Zhang R."/>
            <person name="Pan Y."/>
            <person name="Wang J."/>
            <person name="Ma R."/>
            <person name="Yu S."/>
        </authorList>
    </citation>
    <scope>NUCLEOTIDE SEQUENCE</scope>
    <source>
        <strain evidence="2">LA-IB0</strain>
        <tissue evidence="2">Leaf</tissue>
    </source>
</reference>
<comment type="similarity">
    <text evidence="1">Belongs to the plant acyltransferase family.</text>
</comment>
<dbReference type="Proteomes" id="UP000826271">
    <property type="component" value="Unassembled WGS sequence"/>
</dbReference>
<dbReference type="EMBL" id="WHWC01000012">
    <property type="protein sequence ID" value="KAG8372543.1"/>
    <property type="molecule type" value="Genomic_DNA"/>
</dbReference>
<dbReference type="Gene3D" id="3.30.559.10">
    <property type="entry name" value="Chloramphenicol acetyltransferase-like domain"/>
    <property type="match status" value="2"/>
</dbReference>
<evidence type="ECO:0008006" key="4">
    <source>
        <dbReference type="Google" id="ProtNLM"/>
    </source>
</evidence>
<evidence type="ECO:0000313" key="2">
    <source>
        <dbReference type="EMBL" id="KAG8372543.1"/>
    </source>
</evidence>
<organism evidence="2 3">
    <name type="scientific">Buddleja alternifolia</name>
    <dbReference type="NCBI Taxonomy" id="168488"/>
    <lineage>
        <taxon>Eukaryota</taxon>
        <taxon>Viridiplantae</taxon>
        <taxon>Streptophyta</taxon>
        <taxon>Embryophyta</taxon>
        <taxon>Tracheophyta</taxon>
        <taxon>Spermatophyta</taxon>
        <taxon>Magnoliopsida</taxon>
        <taxon>eudicotyledons</taxon>
        <taxon>Gunneridae</taxon>
        <taxon>Pentapetalae</taxon>
        <taxon>asterids</taxon>
        <taxon>lamiids</taxon>
        <taxon>Lamiales</taxon>
        <taxon>Scrophulariaceae</taxon>
        <taxon>Buddlejeae</taxon>
        <taxon>Buddleja</taxon>
    </lineage>
</organism>
<dbReference type="InterPro" id="IPR050317">
    <property type="entry name" value="Plant_Fungal_Acyltransferase"/>
</dbReference>
<name>A0AAV6WQS5_9LAMI</name>
<dbReference type="GO" id="GO:0016747">
    <property type="term" value="F:acyltransferase activity, transferring groups other than amino-acyl groups"/>
    <property type="evidence" value="ECO:0007669"/>
    <property type="project" value="TreeGrafter"/>
</dbReference>
<dbReference type="AlphaFoldDB" id="A0AAV6WQS5"/>
<gene>
    <name evidence="2" type="ORF">BUALT_Bualt12G0077000</name>
</gene>
<dbReference type="Pfam" id="PF02458">
    <property type="entry name" value="Transferase"/>
    <property type="match status" value="1"/>
</dbReference>
<evidence type="ECO:0000313" key="3">
    <source>
        <dbReference type="Proteomes" id="UP000826271"/>
    </source>
</evidence>